<reference evidence="4" key="2">
    <citation type="submission" date="2017-05" db="UniProtKB">
        <authorList>
            <consortium name="EnsemblMetazoa"/>
        </authorList>
    </citation>
    <scope>IDENTIFICATION</scope>
</reference>
<dbReference type="KEGG" id="aqu:105312588"/>
<feature type="domain" description="EF-hand" evidence="3">
    <location>
        <begin position="46"/>
        <end position="80"/>
    </location>
</feature>
<dbReference type="eggNOG" id="KOG0027">
    <property type="taxonomic scope" value="Eukaryota"/>
</dbReference>
<evidence type="ECO:0000256" key="1">
    <source>
        <dbReference type="ARBA" id="ARBA00022737"/>
    </source>
</evidence>
<keyword evidence="2" id="KW-0106">Calcium</keyword>
<dbReference type="InterPro" id="IPR018247">
    <property type="entry name" value="EF_Hand_1_Ca_BS"/>
</dbReference>
<evidence type="ECO:0000313" key="4">
    <source>
        <dbReference type="EnsemblMetazoa" id="Aqu2.1.43787_001"/>
    </source>
</evidence>
<dbReference type="InParanoid" id="A0A1X7VUK2"/>
<dbReference type="FunFam" id="1.10.238.10:FF:000527">
    <property type="entry name" value="Calmodulin-3"/>
    <property type="match status" value="1"/>
</dbReference>
<feature type="domain" description="EF-hand" evidence="3">
    <location>
        <begin position="81"/>
        <end position="116"/>
    </location>
</feature>
<dbReference type="CDD" id="cd00051">
    <property type="entry name" value="EFh"/>
    <property type="match status" value="1"/>
</dbReference>
<dbReference type="STRING" id="400682.A0A1X7VUK2"/>
<dbReference type="AlphaFoldDB" id="A0A1X7VUK2"/>
<dbReference type="Proteomes" id="UP000007879">
    <property type="component" value="Unassembled WGS sequence"/>
</dbReference>
<feature type="domain" description="EF-hand" evidence="3">
    <location>
        <begin position="118"/>
        <end position="150"/>
    </location>
</feature>
<dbReference type="OMA" id="MANPRYD"/>
<keyword evidence="1" id="KW-0677">Repeat</keyword>
<dbReference type="SUPFAM" id="SSF47473">
    <property type="entry name" value="EF-hand"/>
    <property type="match status" value="1"/>
</dbReference>
<dbReference type="EnsemblMetazoa" id="Aqu2.1.43787_001">
    <property type="protein sequence ID" value="Aqu2.1.43787_001"/>
    <property type="gene ID" value="Aqu2.1.43787"/>
</dbReference>
<dbReference type="PANTHER" id="PTHR23048:SF59">
    <property type="entry name" value="EF-HAND SUPERFAMILY PROTEIN"/>
    <property type="match status" value="1"/>
</dbReference>
<dbReference type="Pfam" id="PF13499">
    <property type="entry name" value="EF-hand_7"/>
    <property type="match status" value="2"/>
</dbReference>
<evidence type="ECO:0000259" key="3">
    <source>
        <dbReference type="PROSITE" id="PS50222"/>
    </source>
</evidence>
<reference evidence="5" key="1">
    <citation type="journal article" date="2010" name="Nature">
        <title>The Amphimedon queenslandica genome and the evolution of animal complexity.</title>
        <authorList>
            <person name="Srivastava M."/>
            <person name="Simakov O."/>
            <person name="Chapman J."/>
            <person name="Fahey B."/>
            <person name="Gauthier M.E."/>
            <person name="Mitros T."/>
            <person name="Richards G.S."/>
            <person name="Conaco C."/>
            <person name="Dacre M."/>
            <person name="Hellsten U."/>
            <person name="Larroux C."/>
            <person name="Putnam N.H."/>
            <person name="Stanke M."/>
            <person name="Adamska M."/>
            <person name="Darling A."/>
            <person name="Degnan S.M."/>
            <person name="Oakley T.H."/>
            <person name="Plachetzki D.C."/>
            <person name="Zhai Y."/>
            <person name="Adamski M."/>
            <person name="Calcino A."/>
            <person name="Cummins S.F."/>
            <person name="Goodstein D.M."/>
            <person name="Harris C."/>
            <person name="Jackson D.J."/>
            <person name="Leys S.P."/>
            <person name="Shu S."/>
            <person name="Woodcroft B.J."/>
            <person name="Vervoort M."/>
            <person name="Kosik K.S."/>
            <person name="Manning G."/>
            <person name="Degnan B.M."/>
            <person name="Rokhsar D.S."/>
        </authorList>
    </citation>
    <scope>NUCLEOTIDE SEQUENCE [LARGE SCALE GENOMIC DNA]</scope>
</reference>
<name>A0A1X7VUK2_AMPQE</name>
<dbReference type="InterPro" id="IPR002048">
    <property type="entry name" value="EF_hand_dom"/>
</dbReference>
<feature type="domain" description="EF-hand" evidence="3">
    <location>
        <begin position="10"/>
        <end position="45"/>
    </location>
</feature>
<keyword evidence="5" id="KW-1185">Reference proteome</keyword>
<sequence length="150" mass="17258">MNMEKQPTEAQKAEFRRAFSIFDTNNDGHISSSELAEVMKQLGRNMSQAELDAMLKEVDSDKNGTIEFNEFCVYMLNQLTKPQDIRRKTFEACDRDRNGLISAEEFVEVMKLMGDDTITLDQAKAMIKKVDKDGNEQISYDEFIVLLDKK</sequence>
<dbReference type="GO" id="GO:0005509">
    <property type="term" value="F:calcium ion binding"/>
    <property type="evidence" value="ECO:0007669"/>
    <property type="project" value="InterPro"/>
</dbReference>
<dbReference type="OrthoDB" id="26525at2759"/>
<proteinExistence type="predicted"/>
<organism evidence="4">
    <name type="scientific">Amphimedon queenslandica</name>
    <name type="common">Sponge</name>
    <dbReference type="NCBI Taxonomy" id="400682"/>
    <lineage>
        <taxon>Eukaryota</taxon>
        <taxon>Metazoa</taxon>
        <taxon>Porifera</taxon>
        <taxon>Demospongiae</taxon>
        <taxon>Heteroscleromorpha</taxon>
        <taxon>Haplosclerida</taxon>
        <taxon>Niphatidae</taxon>
        <taxon>Amphimedon</taxon>
    </lineage>
</organism>
<dbReference type="Gene3D" id="1.10.238.10">
    <property type="entry name" value="EF-hand"/>
    <property type="match status" value="2"/>
</dbReference>
<accession>A0A1X7VUK2</accession>
<evidence type="ECO:0000256" key="2">
    <source>
        <dbReference type="ARBA" id="ARBA00022837"/>
    </source>
</evidence>
<dbReference type="PANTHER" id="PTHR23048">
    <property type="entry name" value="MYOSIN LIGHT CHAIN 1, 3"/>
    <property type="match status" value="1"/>
</dbReference>
<dbReference type="InterPro" id="IPR050230">
    <property type="entry name" value="CALM/Myosin/TropC-like"/>
</dbReference>
<dbReference type="SMART" id="SM00054">
    <property type="entry name" value="EFh"/>
    <property type="match status" value="4"/>
</dbReference>
<gene>
    <name evidence="4" type="primary">105312588</name>
</gene>
<dbReference type="PROSITE" id="PS00018">
    <property type="entry name" value="EF_HAND_1"/>
    <property type="match status" value="2"/>
</dbReference>
<protein>
    <recommendedName>
        <fullName evidence="3">EF-hand domain-containing protein</fullName>
    </recommendedName>
</protein>
<evidence type="ECO:0000313" key="5">
    <source>
        <dbReference type="Proteomes" id="UP000007879"/>
    </source>
</evidence>
<dbReference type="GO" id="GO:0016460">
    <property type="term" value="C:myosin II complex"/>
    <property type="evidence" value="ECO:0007669"/>
    <property type="project" value="TreeGrafter"/>
</dbReference>
<dbReference type="EnsemblMetazoa" id="XM_011405356.2">
    <property type="protein sequence ID" value="XP_011403658.1"/>
    <property type="gene ID" value="LOC105312588"/>
</dbReference>
<dbReference type="PROSITE" id="PS50222">
    <property type="entry name" value="EF_HAND_2"/>
    <property type="match status" value="4"/>
</dbReference>
<dbReference type="InterPro" id="IPR011992">
    <property type="entry name" value="EF-hand-dom_pair"/>
</dbReference>